<feature type="signal peptide" evidence="2">
    <location>
        <begin position="1"/>
        <end position="27"/>
    </location>
</feature>
<evidence type="ECO:0000313" key="4">
    <source>
        <dbReference type="Proteomes" id="UP001187192"/>
    </source>
</evidence>
<proteinExistence type="predicted"/>
<feature type="chain" id="PRO_5041649773" evidence="2">
    <location>
        <begin position="28"/>
        <end position="52"/>
    </location>
</feature>
<dbReference type="Proteomes" id="UP001187192">
    <property type="component" value="Unassembled WGS sequence"/>
</dbReference>
<evidence type="ECO:0000256" key="1">
    <source>
        <dbReference type="SAM" id="MobiDB-lite"/>
    </source>
</evidence>
<dbReference type="EMBL" id="BTGU01001231">
    <property type="protein sequence ID" value="GMN19253.1"/>
    <property type="molecule type" value="Genomic_DNA"/>
</dbReference>
<name>A0AA88CH29_FICCA</name>
<keyword evidence="4" id="KW-1185">Reference proteome</keyword>
<evidence type="ECO:0000313" key="3">
    <source>
        <dbReference type="EMBL" id="GMN19253.1"/>
    </source>
</evidence>
<accession>A0AA88CH29</accession>
<comment type="caution">
    <text evidence="3">The sequence shown here is derived from an EMBL/GenBank/DDBJ whole genome shotgun (WGS) entry which is preliminary data.</text>
</comment>
<evidence type="ECO:0000256" key="2">
    <source>
        <dbReference type="SAM" id="SignalP"/>
    </source>
</evidence>
<feature type="compositionally biased region" description="Basic and acidic residues" evidence="1">
    <location>
        <begin position="40"/>
        <end position="52"/>
    </location>
</feature>
<protein>
    <submittedName>
        <fullName evidence="3">Uncharacterized protein</fullName>
    </submittedName>
</protein>
<keyword evidence="2" id="KW-0732">Signal</keyword>
<feature type="region of interest" description="Disordered" evidence="1">
    <location>
        <begin position="32"/>
        <end position="52"/>
    </location>
</feature>
<reference evidence="3" key="1">
    <citation type="submission" date="2023-07" db="EMBL/GenBank/DDBJ databases">
        <title>draft genome sequence of fig (Ficus carica).</title>
        <authorList>
            <person name="Takahashi T."/>
            <person name="Nishimura K."/>
        </authorList>
    </citation>
    <scope>NUCLEOTIDE SEQUENCE</scope>
</reference>
<dbReference type="AlphaFoldDB" id="A0AA88CH29"/>
<organism evidence="3 4">
    <name type="scientific">Ficus carica</name>
    <name type="common">Common fig</name>
    <dbReference type="NCBI Taxonomy" id="3494"/>
    <lineage>
        <taxon>Eukaryota</taxon>
        <taxon>Viridiplantae</taxon>
        <taxon>Streptophyta</taxon>
        <taxon>Embryophyta</taxon>
        <taxon>Tracheophyta</taxon>
        <taxon>Spermatophyta</taxon>
        <taxon>Magnoliopsida</taxon>
        <taxon>eudicotyledons</taxon>
        <taxon>Gunneridae</taxon>
        <taxon>Pentapetalae</taxon>
        <taxon>rosids</taxon>
        <taxon>fabids</taxon>
        <taxon>Rosales</taxon>
        <taxon>Moraceae</taxon>
        <taxon>Ficeae</taxon>
        <taxon>Ficus</taxon>
    </lineage>
</organism>
<gene>
    <name evidence="3" type="ORF">TIFTF001_039758</name>
</gene>
<sequence length="52" mass="5647">MAEANRGWPKQIIMVLKLIAMATIAVSSPSPMSCPLVMSDGRETRTGKRGEE</sequence>